<dbReference type="Proteomes" id="UP000038045">
    <property type="component" value="Unplaced"/>
</dbReference>
<feature type="region of interest" description="Disordered" evidence="1">
    <location>
        <begin position="1"/>
        <end position="29"/>
    </location>
</feature>
<name>A0A0N5A485_PARTI</name>
<dbReference type="GO" id="GO:0097352">
    <property type="term" value="P:autophagosome maturation"/>
    <property type="evidence" value="ECO:0007669"/>
    <property type="project" value="TreeGrafter"/>
</dbReference>
<feature type="compositionally biased region" description="Basic and acidic residues" evidence="1">
    <location>
        <begin position="1"/>
        <end position="10"/>
    </location>
</feature>
<dbReference type="STRING" id="131310.A0A0N5A485"/>
<evidence type="ECO:0000256" key="1">
    <source>
        <dbReference type="SAM" id="MobiDB-lite"/>
    </source>
</evidence>
<dbReference type="WBParaSite" id="PTRK_0001643400.1">
    <property type="protein sequence ID" value="PTRK_0001643400.1"/>
    <property type="gene ID" value="PTRK_0001643400"/>
</dbReference>
<dbReference type="InterPro" id="IPR051436">
    <property type="entry name" value="Autophagy-related_EPG5"/>
</dbReference>
<organism evidence="3 4">
    <name type="scientific">Parastrongyloides trichosuri</name>
    <name type="common">Possum-specific nematode worm</name>
    <dbReference type="NCBI Taxonomy" id="131310"/>
    <lineage>
        <taxon>Eukaryota</taxon>
        <taxon>Metazoa</taxon>
        <taxon>Ecdysozoa</taxon>
        <taxon>Nematoda</taxon>
        <taxon>Chromadorea</taxon>
        <taxon>Rhabditida</taxon>
        <taxon>Tylenchina</taxon>
        <taxon>Panagrolaimomorpha</taxon>
        <taxon>Strongyloidoidea</taxon>
        <taxon>Strongyloididae</taxon>
        <taxon>Parastrongyloides</taxon>
    </lineage>
</organism>
<dbReference type="PANTHER" id="PTHR31139">
    <property type="entry name" value="ECTOPIC P GRANULES PROTEIN 5 HOMOLOG"/>
    <property type="match status" value="1"/>
</dbReference>
<dbReference type="Pfam" id="PF26103">
    <property type="entry name" value="TPR_Epg5"/>
    <property type="match status" value="1"/>
</dbReference>
<evidence type="ECO:0000259" key="2">
    <source>
        <dbReference type="Pfam" id="PF26103"/>
    </source>
</evidence>
<reference evidence="4" key="1">
    <citation type="submission" date="2017-02" db="UniProtKB">
        <authorList>
            <consortium name="WormBaseParasite"/>
        </authorList>
    </citation>
    <scope>IDENTIFICATION</scope>
</reference>
<protein>
    <submittedName>
        <fullName evidence="4">RPAP1_C domain-containing protein</fullName>
    </submittedName>
</protein>
<keyword evidence="3" id="KW-1185">Reference proteome</keyword>
<sequence length="2388" mass="278208">MEAVAKEKKTSKVRKIQELGPAPLPPRGSKDLFQEKESIKICKFSYITFFYYIYITAQEDTARKDQTKVQESRAETINIVPSAPTIAEENDEEVVSDKTEGRYQPKYSIGFVPNIMHEKNIYPELPKDSNTGIIIHESKVVENAGIYLPKVHTGTKLEDGTVEGNVFHEMQYLDVAYKDLEALRLRYNLKGIEYIALLDNQINVIMDNDLFPDSIYIQKLLEKFREFSKSRINATVDHQMNIVNLSKHEKAVWSQEILKINCQGVCGHGSTCSGIVTTSSFQYHDDSLKTYITTSRNSLDHEFEKFYPLEICVNSLIIQIEWCLQRVMHAFEVEIRREPCRTKISLVADDNGMGNMRKELRKILACLFLQLRKPVVSDEFAMNIKKWIKTTILILSKSIHVSDQIAIIVNLLRLPKNLHQEIVELIIPYLSDASFNDSLSYFGLLLSVIMKPVNNKDKFLSELVAVPEDDDDFLIVNDDSFEDNPIQLSSLLLISIIDRFNIHDLIGMHKKLYLTKYADPSFHLNIFTSFSHLVHILCEGLDNYSGKHEFKDFMIRIAHMQKEIIIWLYSLYSASQRDGNEKYCNLIKADLSRLMVYFFYKISNTDCPIIGQVLVGLPIDGMFIVDIYRLNYILTKDMKNVSIDILYDPSFNILIQNRKQKRWNNLFMEMNREITVEDACFFNSLAEVVGHLDFLDFSFLEQILESCMIDTTKREMFSKTGSEMISSMLMYKPECFKRLLDFIGRRHADLNSYTLDIFRCSNLSGVIPSIDIVNQLGKWLFLFDISHPVARVSISILKSINWKNCYQNEEYELYETVGKLLSQLQQTKCSDINKKIAKGGLNISKQKGTNVILEFNKFLWDICLRLPQIHVKFPYNDKNEMVTSPIGKFLHIMGNCMDSFDSFKTYGYYYLDELSKHGCHQAVALVIGRILYEFNYQVLDYLSTKEFISIFESMLNSNDSYTAFTMIGLGTKFPTTIVQFFKSVILLYLHFHISKNSTADDIYKYVFSVLKLMSLRTQVDFCNSMEFTYIFDCFVRYYFVITLDGFKFGNGFDSELFNLYIEYAKDSKKKLEGSMFGFMKSYEMPMFYAKTEDCDMTEFVLLSIYTKCSHEWQDMFFEYITKGKSPEAAINKVKTKFKVDITINHLSIIQWFQMATEKDYGCVIYPWIIQTLLYECFNNQKIFLVLKKNVALGEMYKKLLETNLPDAIKNTSDRLLKCQYELYFQSFREAKFIVKAQFSGLEIISMWDKGINSDSKMVNIDINEYITESTTIIDSFLKRFELDCSSRRENTLEPKWKQFKGNWNGLFEKYKDFNLASLNPDFSFLKFTRALPIYNFVEQNYFDNSTVRNNKMFNESFMKFKNLVHNYFTNKQNFEALDKKYEALIQKRMKYNDRTITGALFCKKQPFSKCDRPVNVQVQCKVYEEDSSIYTEMHQLRSKRSSDTVGMKSKLFDVLTMSHAQLNDFVLYLYQVMSSLRLIPGNEVTCDNIRSIGQNVFERIMCDTLADEVIFMPFNNFVTSAIKLSADIVCTDDRGKQRFQEQLLFFIFGGSGLLNHILHKVFQPGMFDKQSIGTTYETICEKLNEFGKVYDARQCLSQFDEILLKEPEGTLYSLIPIITKFVTKFANATEGSEECFLINMFFDHMGVIIRRTLPGSISIIVENLLNISDQVIIPDKLAVPFYEKLNVAQVLSTRDIASVDLTIINEHVGMNNLKFIKDLFEMKRAYHKTKLFSLLGKNICFISEIMRFFFITMGYHFLRNPLYASSIGDKLLRLIHELWNPLLFPVSGSEPIIPWEMSDQEYANYLVNVYDKMLNDVKYFSYFHGSEGRDVDVTKSIVNVVFPKLYQYNLNANQMYVTGTLRLTFRQQPWEYFKPSLEDFCIFYKMTLSEDFEVNGIVGDISVKINWTNICTEIPFMIKTFNLFYNLSIQPKAIGVISNSFKRSIECLTNLPNWHLLKSQNYLKICNNMMSDFLISRFIAQSDKSEVILYPELLFILKKISQIEVTIDLENKNDDEFEDRTKKIAIYTKIMNKLIFYHKPSEAYNTEEHYYLLFEEIINWLRKAYAYKEAPFYYGEILTNLFDLSSAFDGNILKQVSNKVKDYIKTAKTMPIIPGFQEITIANAPPISLKYEFEIINLLFKQTYIKPNETKLPECGISFIIDDNILTQLLQNFGSYSEYANTEWVLATVLDSLLDRQINCGKKIQFINILEKYCSSCLESNLLISEEFCIVILYYLRHLVTLYPLLETSAKRLLYLKSAVRVLEQFENNFTSNYIISSVSNIFKKLVSSNSESEFNISIFIKGVILFIKNQKMKNDVRMKSDDKIYKSRVNDFQSLMKANPISNKGKVLDYQPLKKFFTETYTILDAPIFYTAFFNKISEIIPPNFMK</sequence>
<proteinExistence type="predicted"/>
<accession>A0A0N5A485</accession>
<dbReference type="PANTHER" id="PTHR31139:SF4">
    <property type="entry name" value="ECTOPIC P GRANULES PROTEIN 5 HOMOLOG"/>
    <property type="match status" value="1"/>
</dbReference>
<dbReference type="GO" id="GO:0005737">
    <property type="term" value="C:cytoplasm"/>
    <property type="evidence" value="ECO:0007669"/>
    <property type="project" value="TreeGrafter"/>
</dbReference>
<dbReference type="InterPro" id="IPR059030">
    <property type="entry name" value="TPR_Epg5_mid"/>
</dbReference>
<evidence type="ECO:0000313" key="3">
    <source>
        <dbReference type="Proteomes" id="UP000038045"/>
    </source>
</evidence>
<evidence type="ECO:0000313" key="4">
    <source>
        <dbReference type="WBParaSite" id="PTRK_0001643400.1"/>
    </source>
</evidence>
<feature type="domain" description="Epg5-like central TPR repeats" evidence="2">
    <location>
        <begin position="1540"/>
        <end position="1907"/>
    </location>
</feature>